<organism evidence="8 9">
    <name type="scientific">Babjeviella inositovora NRRL Y-12698</name>
    <dbReference type="NCBI Taxonomy" id="984486"/>
    <lineage>
        <taxon>Eukaryota</taxon>
        <taxon>Fungi</taxon>
        <taxon>Dikarya</taxon>
        <taxon>Ascomycota</taxon>
        <taxon>Saccharomycotina</taxon>
        <taxon>Pichiomycetes</taxon>
        <taxon>Serinales incertae sedis</taxon>
        <taxon>Babjeviella</taxon>
    </lineage>
</organism>
<accession>A0A1E3QUS9</accession>
<evidence type="ECO:0000313" key="9">
    <source>
        <dbReference type="Proteomes" id="UP000094336"/>
    </source>
</evidence>
<feature type="compositionally biased region" description="Basic and acidic residues" evidence="6">
    <location>
        <begin position="390"/>
        <end position="402"/>
    </location>
</feature>
<dbReference type="InterPro" id="IPR036864">
    <property type="entry name" value="Zn2-C6_fun-type_DNA-bd_sf"/>
</dbReference>
<dbReference type="InterPro" id="IPR051089">
    <property type="entry name" value="prtT"/>
</dbReference>
<dbReference type="PROSITE" id="PS00463">
    <property type="entry name" value="ZN2_CY6_FUNGAL_1"/>
    <property type="match status" value="1"/>
</dbReference>
<feature type="region of interest" description="Disordered" evidence="6">
    <location>
        <begin position="379"/>
        <end position="427"/>
    </location>
</feature>
<dbReference type="Pfam" id="PF00172">
    <property type="entry name" value="Zn_clus"/>
    <property type="match status" value="1"/>
</dbReference>
<protein>
    <recommendedName>
        <fullName evidence="7">Zn(2)-C6 fungal-type domain-containing protein</fullName>
    </recommendedName>
</protein>
<dbReference type="InterPro" id="IPR001138">
    <property type="entry name" value="Zn2Cys6_DnaBD"/>
</dbReference>
<keyword evidence="3" id="KW-0238">DNA-binding</keyword>
<gene>
    <name evidence="8" type="ORF">BABINDRAFT_159707</name>
</gene>
<evidence type="ECO:0000313" key="8">
    <source>
        <dbReference type="EMBL" id="ODQ81408.1"/>
    </source>
</evidence>
<feature type="domain" description="Zn(2)-C6 fungal-type" evidence="7">
    <location>
        <begin position="30"/>
        <end position="63"/>
    </location>
</feature>
<feature type="region of interest" description="Disordered" evidence="6">
    <location>
        <begin position="643"/>
        <end position="709"/>
    </location>
</feature>
<keyword evidence="2" id="KW-0805">Transcription regulation</keyword>
<dbReference type="EMBL" id="KV454427">
    <property type="protein sequence ID" value="ODQ81408.1"/>
    <property type="molecule type" value="Genomic_DNA"/>
</dbReference>
<proteinExistence type="predicted"/>
<sequence length="763" mass="85166">MPSPGPIPDETPPDNAPESEFSLHWRQSRACGRCRRLKMRCAYTDPSQRSCARCSRAKIECSLMDVAESLRSKRPKPNRGTALVKDASSALANLRGFLLENTDGETGTDLAVFKAELELIRGMVPESRREISTELEPTSPKAKLTTQLGGSQLSSPTEETSFSPLSLASARSRHHRFLAHFLPSWPCITLPYTFDFLFHSRPALLLTIITVTTLDEPTLHAMLSARLESHLARQLTVSGDASLETIQCYVLLSLWCPPPAKWGSYKHQLNLLLGYTLSLCLDLGHERIIGNSRAAAIPKESLRVYLAIYASCGSLGLSLPRFSVVRWSASHAEAVEILARGDPEDEFLCLFARLVAVGQEMMESVQEEYAPFRRVFHENEEEEQSLEPIEQTRKLSDGENPDRGPLFGERSDQETNGSFGSPGNRLSRDANEFEQANKSKAFASADRPIENGFGTSFGGSTQALYEHRLYTLIHSSTLFQTNLPLCHLLSIIYYQLLMSMYDSAVCRTHDRAAPGYSELLAKLIQAGEKVIDSFVQACESSGNIPTFFFYRPMHALVALIRARLLVFSESADIEVNVEREFERVSESMTRLGKSSLVARCMTTMLGKIERWMRVSSDFITRECTSSTSLSALLEDLGRERAIADLRGPRKRPGTNTNEPKRSTTNGPDVDTDMATSLLNNVMNESLPNNIEPQSEGRKDEMTSPNRGVETVEDPELASAHVDGSYLGYVSDDWQLFKEIFGEIDLDFSEYLNQSWTPEFESMV</sequence>
<evidence type="ECO:0000256" key="2">
    <source>
        <dbReference type="ARBA" id="ARBA00023015"/>
    </source>
</evidence>
<feature type="region of interest" description="Disordered" evidence="6">
    <location>
        <begin position="128"/>
        <end position="159"/>
    </location>
</feature>
<name>A0A1E3QUS9_9ASCO</name>
<comment type="subcellular location">
    <subcellularLocation>
        <location evidence="1">Nucleus</location>
    </subcellularLocation>
</comment>
<feature type="compositionally biased region" description="Polar residues" evidence="6">
    <location>
        <begin position="144"/>
        <end position="159"/>
    </location>
</feature>
<evidence type="ECO:0000256" key="1">
    <source>
        <dbReference type="ARBA" id="ARBA00004123"/>
    </source>
</evidence>
<dbReference type="GO" id="GO:0005634">
    <property type="term" value="C:nucleus"/>
    <property type="evidence" value="ECO:0007669"/>
    <property type="project" value="UniProtKB-SubCell"/>
</dbReference>
<dbReference type="RefSeq" id="XP_018986736.1">
    <property type="nucleotide sequence ID" value="XM_019127834.1"/>
</dbReference>
<feature type="compositionally biased region" description="Pro residues" evidence="6">
    <location>
        <begin position="1"/>
        <end position="10"/>
    </location>
</feature>
<dbReference type="Gene3D" id="4.10.240.10">
    <property type="entry name" value="Zn(2)-C6 fungal-type DNA-binding domain"/>
    <property type="match status" value="1"/>
</dbReference>
<dbReference type="STRING" id="984486.A0A1E3QUS9"/>
<feature type="region of interest" description="Disordered" evidence="6">
    <location>
        <begin position="1"/>
        <end position="20"/>
    </location>
</feature>
<dbReference type="GO" id="GO:0008270">
    <property type="term" value="F:zinc ion binding"/>
    <property type="evidence" value="ECO:0007669"/>
    <property type="project" value="InterPro"/>
</dbReference>
<dbReference type="Proteomes" id="UP000094336">
    <property type="component" value="Unassembled WGS sequence"/>
</dbReference>
<dbReference type="GO" id="GO:0000981">
    <property type="term" value="F:DNA-binding transcription factor activity, RNA polymerase II-specific"/>
    <property type="evidence" value="ECO:0007669"/>
    <property type="project" value="InterPro"/>
</dbReference>
<dbReference type="PANTHER" id="PTHR31845">
    <property type="entry name" value="FINGER DOMAIN PROTEIN, PUTATIVE-RELATED"/>
    <property type="match status" value="1"/>
</dbReference>
<dbReference type="SMART" id="SM00066">
    <property type="entry name" value="GAL4"/>
    <property type="match status" value="1"/>
</dbReference>
<dbReference type="PANTHER" id="PTHR31845:SF10">
    <property type="entry name" value="ZN(II)2CYS6 TRANSCRIPTION FACTOR (EUROFUNG)"/>
    <property type="match status" value="1"/>
</dbReference>
<evidence type="ECO:0000256" key="3">
    <source>
        <dbReference type="ARBA" id="ARBA00023125"/>
    </source>
</evidence>
<keyword evidence="9" id="KW-1185">Reference proteome</keyword>
<dbReference type="GO" id="GO:0000976">
    <property type="term" value="F:transcription cis-regulatory region binding"/>
    <property type="evidence" value="ECO:0007669"/>
    <property type="project" value="TreeGrafter"/>
</dbReference>
<dbReference type="PROSITE" id="PS50048">
    <property type="entry name" value="ZN2_CY6_FUNGAL_2"/>
    <property type="match status" value="1"/>
</dbReference>
<dbReference type="SUPFAM" id="SSF57701">
    <property type="entry name" value="Zn2/Cys6 DNA-binding domain"/>
    <property type="match status" value="1"/>
</dbReference>
<dbReference type="GeneID" id="30145687"/>
<evidence type="ECO:0000256" key="5">
    <source>
        <dbReference type="ARBA" id="ARBA00023242"/>
    </source>
</evidence>
<dbReference type="CDD" id="cd00067">
    <property type="entry name" value="GAL4"/>
    <property type="match status" value="1"/>
</dbReference>
<evidence type="ECO:0000259" key="7">
    <source>
        <dbReference type="PROSITE" id="PS50048"/>
    </source>
</evidence>
<keyword evidence="5" id="KW-0539">Nucleus</keyword>
<evidence type="ECO:0000256" key="6">
    <source>
        <dbReference type="SAM" id="MobiDB-lite"/>
    </source>
</evidence>
<evidence type="ECO:0000256" key="4">
    <source>
        <dbReference type="ARBA" id="ARBA00023163"/>
    </source>
</evidence>
<dbReference type="OrthoDB" id="8062037at2759"/>
<feature type="compositionally biased region" description="Polar residues" evidence="6">
    <location>
        <begin position="653"/>
        <end position="666"/>
    </location>
</feature>
<reference evidence="9" key="1">
    <citation type="submission" date="2016-05" db="EMBL/GenBank/DDBJ databases">
        <title>Comparative genomics of biotechnologically important yeasts.</title>
        <authorList>
            <consortium name="DOE Joint Genome Institute"/>
            <person name="Riley R."/>
            <person name="Haridas S."/>
            <person name="Wolfe K.H."/>
            <person name="Lopes M.R."/>
            <person name="Hittinger C.T."/>
            <person name="Goker M."/>
            <person name="Salamov A."/>
            <person name="Wisecaver J."/>
            <person name="Long T.M."/>
            <person name="Aerts A.L."/>
            <person name="Barry K."/>
            <person name="Choi C."/>
            <person name="Clum A."/>
            <person name="Coughlan A.Y."/>
            <person name="Deshpande S."/>
            <person name="Douglass A.P."/>
            <person name="Hanson S.J."/>
            <person name="Klenk H.-P."/>
            <person name="Labutti K."/>
            <person name="Lapidus A."/>
            <person name="Lindquist E."/>
            <person name="Lipzen A."/>
            <person name="Meier-Kolthoff J.P."/>
            <person name="Ohm R.A."/>
            <person name="Otillar R.P."/>
            <person name="Pangilinan J."/>
            <person name="Peng Y."/>
            <person name="Rokas A."/>
            <person name="Rosa C.A."/>
            <person name="Scheuner C."/>
            <person name="Sibirny A.A."/>
            <person name="Slot J.C."/>
            <person name="Stielow J.B."/>
            <person name="Sun H."/>
            <person name="Kurtzman C.P."/>
            <person name="Blackwell M."/>
            <person name="Grigoriev I.V."/>
            <person name="Jeffries T.W."/>
        </authorList>
    </citation>
    <scope>NUCLEOTIDE SEQUENCE [LARGE SCALE GENOMIC DNA]</scope>
    <source>
        <strain evidence="9">NRRL Y-12698</strain>
    </source>
</reference>
<dbReference type="AlphaFoldDB" id="A0A1E3QUS9"/>
<feature type="compositionally biased region" description="Polar residues" evidence="6">
    <location>
        <begin position="673"/>
        <end position="692"/>
    </location>
</feature>
<keyword evidence="4" id="KW-0804">Transcription</keyword>